<name>A0A0L0T867_ALLM3</name>
<dbReference type="EMBL" id="GG745368">
    <property type="protein sequence ID" value="KNE70920.1"/>
    <property type="molecule type" value="Genomic_DNA"/>
</dbReference>
<keyword evidence="2" id="KW-0472">Membrane</keyword>
<organism evidence="3 4">
    <name type="scientific">Allomyces macrogynus (strain ATCC 38327)</name>
    <name type="common">Allomyces javanicus var. macrogynus</name>
    <dbReference type="NCBI Taxonomy" id="578462"/>
    <lineage>
        <taxon>Eukaryota</taxon>
        <taxon>Fungi</taxon>
        <taxon>Fungi incertae sedis</taxon>
        <taxon>Blastocladiomycota</taxon>
        <taxon>Blastocladiomycetes</taxon>
        <taxon>Blastocladiales</taxon>
        <taxon>Blastocladiaceae</taxon>
        <taxon>Allomyces</taxon>
    </lineage>
</organism>
<evidence type="ECO:0000313" key="4">
    <source>
        <dbReference type="Proteomes" id="UP000054350"/>
    </source>
</evidence>
<dbReference type="AlphaFoldDB" id="A0A0L0T867"/>
<feature type="region of interest" description="Disordered" evidence="1">
    <location>
        <begin position="1"/>
        <end position="67"/>
    </location>
</feature>
<proteinExistence type="predicted"/>
<keyword evidence="2" id="KW-0812">Transmembrane</keyword>
<accession>A0A0L0T867</accession>
<feature type="transmembrane region" description="Helical" evidence="2">
    <location>
        <begin position="129"/>
        <end position="152"/>
    </location>
</feature>
<reference evidence="4" key="2">
    <citation type="submission" date="2009-11" db="EMBL/GenBank/DDBJ databases">
        <title>The Genome Sequence of Allomyces macrogynus strain ATCC 38327.</title>
        <authorList>
            <consortium name="The Broad Institute Genome Sequencing Platform"/>
            <person name="Russ C."/>
            <person name="Cuomo C."/>
            <person name="Shea T."/>
            <person name="Young S.K."/>
            <person name="Zeng Q."/>
            <person name="Koehrsen M."/>
            <person name="Haas B."/>
            <person name="Borodovsky M."/>
            <person name="Guigo R."/>
            <person name="Alvarado L."/>
            <person name="Berlin A."/>
            <person name="Borenstein D."/>
            <person name="Chen Z."/>
            <person name="Engels R."/>
            <person name="Freedman E."/>
            <person name="Gellesch M."/>
            <person name="Goldberg J."/>
            <person name="Griggs A."/>
            <person name="Gujja S."/>
            <person name="Heiman D."/>
            <person name="Hepburn T."/>
            <person name="Howarth C."/>
            <person name="Jen D."/>
            <person name="Larson L."/>
            <person name="Lewis B."/>
            <person name="Mehta T."/>
            <person name="Park D."/>
            <person name="Pearson M."/>
            <person name="Roberts A."/>
            <person name="Saif S."/>
            <person name="Shenoy N."/>
            <person name="Sisk P."/>
            <person name="Stolte C."/>
            <person name="Sykes S."/>
            <person name="Walk T."/>
            <person name="White J."/>
            <person name="Yandava C."/>
            <person name="Burger G."/>
            <person name="Gray M.W."/>
            <person name="Holland P.W.H."/>
            <person name="King N."/>
            <person name="Lang F.B.F."/>
            <person name="Roger A.J."/>
            <person name="Ruiz-Trillo I."/>
            <person name="Lander E."/>
            <person name="Nusbaum C."/>
        </authorList>
    </citation>
    <scope>NUCLEOTIDE SEQUENCE [LARGE SCALE GENOMIC DNA]</scope>
    <source>
        <strain evidence="4">ATCC 38327</strain>
    </source>
</reference>
<evidence type="ECO:0000256" key="2">
    <source>
        <dbReference type="SAM" id="Phobius"/>
    </source>
</evidence>
<keyword evidence="4" id="KW-1185">Reference proteome</keyword>
<dbReference type="VEuPathDB" id="FungiDB:AMAG_15013"/>
<keyword evidence="2" id="KW-1133">Transmembrane helix</keyword>
<dbReference type="Proteomes" id="UP000054350">
    <property type="component" value="Unassembled WGS sequence"/>
</dbReference>
<protein>
    <submittedName>
        <fullName evidence="3">Myocyte enhancer factor 2A</fullName>
    </submittedName>
</protein>
<evidence type="ECO:0000313" key="3">
    <source>
        <dbReference type="EMBL" id="KNE70920.1"/>
    </source>
</evidence>
<evidence type="ECO:0000256" key="1">
    <source>
        <dbReference type="SAM" id="MobiDB-lite"/>
    </source>
</evidence>
<gene>
    <name evidence="3" type="ORF">AMAG_15013</name>
</gene>
<reference evidence="3 4" key="1">
    <citation type="submission" date="2009-11" db="EMBL/GenBank/DDBJ databases">
        <title>Annotation of Allomyces macrogynus ATCC 38327.</title>
        <authorList>
            <consortium name="The Broad Institute Genome Sequencing Platform"/>
            <person name="Russ C."/>
            <person name="Cuomo C."/>
            <person name="Burger G."/>
            <person name="Gray M.W."/>
            <person name="Holland P.W.H."/>
            <person name="King N."/>
            <person name="Lang F.B.F."/>
            <person name="Roger A.J."/>
            <person name="Ruiz-Trillo I."/>
            <person name="Young S.K."/>
            <person name="Zeng Q."/>
            <person name="Gargeya S."/>
            <person name="Fitzgerald M."/>
            <person name="Haas B."/>
            <person name="Abouelleil A."/>
            <person name="Alvarado L."/>
            <person name="Arachchi H.M."/>
            <person name="Berlin A."/>
            <person name="Chapman S.B."/>
            <person name="Gearin G."/>
            <person name="Goldberg J."/>
            <person name="Griggs A."/>
            <person name="Gujja S."/>
            <person name="Hansen M."/>
            <person name="Heiman D."/>
            <person name="Howarth C."/>
            <person name="Larimer J."/>
            <person name="Lui A."/>
            <person name="MacDonald P.J.P."/>
            <person name="McCowen C."/>
            <person name="Montmayeur A."/>
            <person name="Murphy C."/>
            <person name="Neiman D."/>
            <person name="Pearson M."/>
            <person name="Priest M."/>
            <person name="Roberts A."/>
            <person name="Saif S."/>
            <person name="Shea T."/>
            <person name="Sisk P."/>
            <person name="Stolte C."/>
            <person name="Sykes S."/>
            <person name="Wortman J."/>
            <person name="Nusbaum C."/>
            <person name="Birren B."/>
        </authorList>
    </citation>
    <scope>NUCLEOTIDE SEQUENCE [LARGE SCALE GENOMIC DNA]</scope>
    <source>
        <strain evidence="3 4">ATCC 38327</strain>
    </source>
</reference>
<feature type="compositionally biased region" description="Basic residues" evidence="1">
    <location>
        <begin position="1"/>
        <end position="35"/>
    </location>
</feature>
<sequence length="181" mass="21324">MSNRHPSRRCRTRIRRQRPRRRRAGRRRRGSRRSLHVNSPTWRHPGSSPMLPSPASAAAPADRPCRRPRYGAVPIAGAGRCTRTMRRRCRRTRRSRRARRMQDCAVRRRRGLRGRGRRRSRARRPWRRAIWGAMICGEVSCSSFCVGFFFGISVPHVVYRRTSASTFFYLSFSRHEGHHFS</sequence>
<feature type="compositionally biased region" description="Low complexity" evidence="1">
    <location>
        <begin position="45"/>
        <end position="62"/>
    </location>
</feature>